<protein>
    <submittedName>
        <fullName evidence="1">Uncharacterized protein</fullName>
    </submittedName>
</protein>
<reference evidence="1" key="1">
    <citation type="submission" date="2021-01" db="EMBL/GenBank/DDBJ databases">
        <title>Adiantum capillus-veneris genome.</title>
        <authorList>
            <person name="Fang Y."/>
            <person name="Liao Q."/>
        </authorList>
    </citation>
    <scope>NUCLEOTIDE SEQUENCE</scope>
    <source>
        <strain evidence="1">H3</strain>
        <tissue evidence="1">Leaf</tissue>
    </source>
</reference>
<evidence type="ECO:0000313" key="1">
    <source>
        <dbReference type="EMBL" id="KAI5068267.1"/>
    </source>
</evidence>
<gene>
    <name evidence="1" type="ORF">GOP47_0016612</name>
</gene>
<dbReference type="AlphaFoldDB" id="A0A9D4UIE3"/>
<dbReference type="Proteomes" id="UP000886520">
    <property type="component" value="Chromosome 16"/>
</dbReference>
<evidence type="ECO:0000313" key="2">
    <source>
        <dbReference type="Proteomes" id="UP000886520"/>
    </source>
</evidence>
<keyword evidence="2" id="KW-1185">Reference proteome</keyword>
<comment type="caution">
    <text evidence="1">The sequence shown here is derived from an EMBL/GenBank/DDBJ whole genome shotgun (WGS) entry which is preliminary data.</text>
</comment>
<dbReference type="EMBL" id="JABFUD020000016">
    <property type="protein sequence ID" value="KAI5068267.1"/>
    <property type="molecule type" value="Genomic_DNA"/>
</dbReference>
<sequence length="118" mass="13100">MTSDIKIIGKVQIVILKVKPRLPGSEPKHVGRISLEGAGLPTEDTWTNGGLRKGHTIFLTRPPRNQFLKRGESFDQRSPIRRQVSTAPLTLTPAPQLALFLFCNARTHSPNKAASQYM</sequence>
<organism evidence="1 2">
    <name type="scientific">Adiantum capillus-veneris</name>
    <name type="common">Maidenhair fern</name>
    <dbReference type="NCBI Taxonomy" id="13818"/>
    <lineage>
        <taxon>Eukaryota</taxon>
        <taxon>Viridiplantae</taxon>
        <taxon>Streptophyta</taxon>
        <taxon>Embryophyta</taxon>
        <taxon>Tracheophyta</taxon>
        <taxon>Polypodiopsida</taxon>
        <taxon>Polypodiidae</taxon>
        <taxon>Polypodiales</taxon>
        <taxon>Pteridineae</taxon>
        <taxon>Pteridaceae</taxon>
        <taxon>Vittarioideae</taxon>
        <taxon>Adiantum</taxon>
    </lineage>
</organism>
<proteinExistence type="predicted"/>
<accession>A0A9D4UIE3</accession>
<name>A0A9D4UIE3_ADICA</name>